<protein>
    <submittedName>
        <fullName evidence="2">Synaptonemal complex central element protein 3</fullName>
    </submittedName>
</protein>
<dbReference type="GO" id="GO:0007131">
    <property type="term" value="P:reciprocal meiotic recombination"/>
    <property type="evidence" value="ECO:0007669"/>
    <property type="project" value="InterPro"/>
</dbReference>
<dbReference type="PANTHER" id="PTHR36686:SF1">
    <property type="entry name" value="SYNAPTONEMAL COMPLEX CENTRAL ELEMENT PROTEIN 3"/>
    <property type="match status" value="1"/>
</dbReference>
<dbReference type="FunCoup" id="A0A6P7J7K1">
    <property type="interactions" value="639"/>
</dbReference>
<gene>
    <name evidence="2" type="primary">syce3</name>
</gene>
<keyword evidence="1" id="KW-1185">Reference proteome</keyword>
<dbReference type="RefSeq" id="XP_028272555.1">
    <property type="nucleotide sequence ID" value="XM_028416754.1"/>
</dbReference>
<dbReference type="InterPro" id="IPR028145">
    <property type="entry name" value="Synaptonemal_3"/>
</dbReference>
<reference evidence="2" key="1">
    <citation type="submission" date="2025-08" db="UniProtKB">
        <authorList>
            <consortium name="RefSeq"/>
        </authorList>
    </citation>
    <scope>IDENTIFICATION</scope>
</reference>
<dbReference type="InParanoid" id="A0A6P7J7K1"/>
<organism evidence="1 2">
    <name type="scientific">Parambassis ranga</name>
    <name type="common">Indian glassy fish</name>
    <dbReference type="NCBI Taxonomy" id="210632"/>
    <lineage>
        <taxon>Eukaryota</taxon>
        <taxon>Metazoa</taxon>
        <taxon>Chordata</taxon>
        <taxon>Craniata</taxon>
        <taxon>Vertebrata</taxon>
        <taxon>Euteleostomi</taxon>
        <taxon>Actinopterygii</taxon>
        <taxon>Neopterygii</taxon>
        <taxon>Teleostei</taxon>
        <taxon>Neoteleostei</taxon>
        <taxon>Acanthomorphata</taxon>
        <taxon>Ovalentaria</taxon>
        <taxon>Ambassidae</taxon>
        <taxon>Parambassis</taxon>
    </lineage>
</organism>
<sequence>MAHSSSSPELPPIGNNVDSVALNKDLERMIEEAETLSVQLTWMTYDMVALRTSPELGESVRKLEEACVRCRAAVCGETEQEPETETCLEDSVSTQNA</sequence>
<dbReference type="GeneID" id="114442903"/>
<proteinExistence type="predicted"/>
<dbReference type="AlphaFoldDB" id="A0A6P7J7K1"/>
<dbReference type="PANTHER" id="PTHR36686">
    <property type="entry name" value="SYNAPTONEMAL COMPLEX CENTRAL ELEMENT PROTEIN 3"/>
    <property type="match status" value="1"/>
</dbReference>
<dbReference type="OrthoDB" id="9944849at2759"/>
<evidence type="ECO:0000313" key="2">
    <source>
        <dbReference type="RefSeq" id="XP_028272555.1"/>
    </source>
</evidence>
<dbReference type="Pfam" id="PF15191">
    <property type="entry name" value="Synaptonemal_3"/>
    <property type="match status" value="1"/>
</dbReference>
<dbReference type="Proteomes" id="UP000515145">
    <property type="component" value="Chromosome 10"/>
</dbReference>
<name>A0A6P7J7K1_9TELE</name>
<accession>A0A6P7J7K1</accession>
<evidence type="ECO:0000313" key="1">
    <source>
        <dbReference type="Proteomes" id="UP000515145"/>
    </source>
</evidence>
<dbReference type="GO" id="GO:0007130">
    <property type="term" value="P:synaptonemal complex assembly"/>
    <property type="evidence" value="ECO:0007669"/>
    <property type="project" value="InterPro"/>
</dbReference>
<dbReference type="CTD" id="644186"/>
<dbReference type="GO" id="GO:0007283">
    <property type="term" value="P:spermatogenesis"/>
    <property type="evidence" value="ECO:0007669"/>
    <property type="project" value="InterPro"/>
</dbReference>